<dbReference type="AlphaFoldDB" id="F1YT32"/>
<reference evidence="2 3" key="1">
    <citation type="journal article" date="2011" name="Science">
        <title>Drosophila microbiome modulates host developmental and metabolic homeostasis via insulin signaling.</title>
        <authorList>
            <person name="Shin S.C."/>
            <person name="Kim S.H."/>
            <person name="You H."/>
            <person name="Kim B."/>
            <person name="Kim A.C."/>
            <person name="Lee K.A."/>
            <person name="Yoon J.H."/>
            <person name="Ryu J.H."/>
            <person name="Lee W.J."/>
        </authorList>
    </citation>
    <scope>NUCLEOTIDE SEQUENCE [LARGE SCALE GENOMIC DNA]</scope>
    <source>
        <strain evidence="2 3">DM001</strain>
    </source>
</reference>
<name>F1YT32_9PROT</name>
<feature type="region of interest" description="Disordered" evidence="1">
    <location>
        <begin position="58"/>
        <end position="85"/>
    </location>
</feature>
<organism evidence="2 3">
    <name type="scientific">Acetobacter pomorum DM001</name>
    <dbReference type="NCBI Taxonomy" id="945681"/>
    <lineage>
        <taxon>Bacteria</taxon>
        <taxon>Pseudomonadati</taxon>
        <taxon>Pseudomonadota</taxon>
        <taxon>Alphaproteobacteria</taxon>
        <taxon>Acetobacterales</taxon>
        <taxon>Acetobacteraceae</taxon>
        <taxon>Acetobacter</taxon>
    </lineage>
</organism>
<evidence type="ECO:0000256" key="1">
    <source>
        <dbReference type="SAM" id="MobiDB-lite"/>
    </source>
</evidence>
<proteinExistence type="predicted"/>
<accession>F1YT32</accession>
<comment type="caution">
    <text evidence="2">The sequence shown here is derived from an EMBL/GenBank/DDBJ whole genome shotgun (WGS) entry which is preliminary data.</text>
</comment>
<dbReference type="Proteomes" id="UP000018454">
    <property type="component" value="Unassembled WGS sequence"/>
</dbReference>
<protein>
    <submittedName>
        <fullName evidence="2">Uncharacterized protein</fullName>
    </submittedName>
</protein>
<gene>
    <name evidence="2" type="ORF">APO_1091</name>
</gene>
<evidence type="ECO:0000313" key="3">
    <source>
        <dbReference type="Proteomes" id="UP000018454"/>
    </source>
</evidence>
<dbReference type="EMBL" id="AEUP01000023">
    <property type="protein sequence ID" value="EGE48056.1"/>
    <property type="molecule type" value="Genomic_DNA"/>
</dbReference>
<sequence length="85" mass="9344">MPFHLPLSKMDNISEQGAVQGRLSKLDSTRYIRSMPRKPEFIMPSDEEDALINQGISQDASNPELTTDDFLNAEPASVAVPELAA</sequence>
<evidence type="ECO:0000313" key="2">
    <source>
        <dbReference type="EMBL" id="EGE48056.1"/>
    </source>
</evidence>